<keyword evidence="4" id="KW-1185">Reference proteome</keyword>
<feature type="domain" description="S1 motif" evidence="2">
    <location>
        <begin position="148"/>
        <end position="209"/>
    </location>
</feature>
<protein>
    <recommendedName>
        <fullName evidence="2">S1 motif domain-containing protein</fullName>
    </recommendedName>
</protein>
<comment type="similarity">
    <text evidence="1">Belongs to the CvfB family.</text>
</comment>
<dbReference type="STRING" id="1533.SAMN05443638_13410"/>
<dbReference type="PROSITE" id="PS50126">
    <property type="entry name" value="S1"/>
    <property type="match status" value="1"/>
</dbReference>
<dbReference type="PIRSF" id="PIRSF012524">
    <property type="entry name" value="YitL_S1"/>
    <property type="match status" value="1"/>
</dbReference>
<evidence type="ECO:0000256" key="1">
    <source>
        <dbReference type="PIRNR" id="PIRNR012524"/>
    </source>
</evidence>
<dbReference type="InterPro" id="IPR040764">
    <property type="entry name" value="CvfB_WH"/>
</dbReference>
<evidence type="ECO:0000259" key="2">
    <source>
        <dbReference type="PROSITE" id="PS50126"/>
    </source>
</evidence>
<dbReference type="PANTHER" id="PTHR37296:SF1">
    <property type="entry name" value="CONSERVED VIRULENCE FACTOR B"/>
    <property type="match status" value="1"/>
</dbReference>
<proteinExistence type="inferred from homology"/>
<dbReference type="Gene3D" id="1.10.10.10">
    <property type="entry name" value="Winged helix-like DNA-binding domain superfamily/Winged helix DNA-binding domain"/>
    <property type="match status" value="1"/>
</dbReference>
<sequence length="279" mass="31664">MIKIGEYNELEIVREADFGYYLDGGTGKSSDDILLPKGNALGKELKKGDVINAFIYRDSKDRKIATLKEPKITVGEVGYLKIVGISKVGAFANFGLERDVLVPLKEQKYNLQKDKEYLLYMYVDKTGRLAATTDIDRYLEIMDDVNVGDEVSGIVYGYQTNNSLMIAIDGKYKGVILKNEYFTNIKPGDTVHCRVKKLYEDGMVGLTPRKKKLEERNELQEKILKFLKENDGIMSYNDKSTPEEIKKVFNSSKNYFKMALGGLMKEGLIEQDELGTRLK</sequence>
<dbReference type="GO" id="GO:0003676">
    <property type="term" value="F:nucleic acid binding"/>
    <property type="evidence" value="ECO:0007669"/>
    <property type="project" value="InterPro"/>
</dbReference>
<reference evidence="3 4" key="1">
    <citation type="submission" date="2016-11" db="EMBL/GenBank/DDBJ databases">
        <authorList>
            <person name="Jaros S."/>
            <person name="Januszkiewicz K."/>
            <person name="Wedrychowicz H."/>
        </authorList>
    </citation>
    <scope>NUCLEOTIDE SEQUENCE [LARGE SCALE GENOMIC DNA]</scope>
    <source>
        <strain evidence="3 4">DSM 2631</strain>
    </source>
</reference>
<dbReference type="Pfam" id="PF17783">
    <property type="entry name" value="WHD_CvfB"/>
    <property type="match status" value="1"/>
</dbReference>
<dbReference type="InterPro" id="IPR003029">
    <property type="entry name" value="S1_domain"/>
</dbReference>
<dbReference type="InterPro" id="IPR012340">
    <property type="entry name" value="NA-bd_OB-fold"/>
</dbReference>
<dbReference type="InterPro" id="IPR039566">
    <property type="entry name" value="CvfB_S1_st"/>
</dbReference>
<dbReference type="EMBL" id="FQVM01000034">
    <property type="protein sequence ID" value="SHF10971.1"/>
    <property type="molecule type" value="Genomic_DNA"/>
</dbReference>
<evidence type="ECO:0000313" key="4">
    <source>
        <dbReference type="Proteomes" id="UP000184035"/>
    </source>
</evidence>
<dbReference type="Gene3D" id="2.40.50.140">
    <property type="entry name" value="Nucleic acid-binding proteins"/>
    <property type="match status" value="2"/>
</dbReference>
<dbReference type="InterPro" id="IPR036388">
    <property type="entry name" value="WH-like_DNA-bd_sf"/>
</dbReference>
<dbReference type="PANTHER" id="PTHR37296">
    <property type="entry name" value="CONSERVED VIRULENCE FACTOR B"/>
    <property type="match status" value="1"/>
</dbReference>
<dbReference type="AlphaFoldDB" id="A0A1M4YYU8"/>
<dbReference type="Pfam" id="PF13509">
    <property type="entry name" value="S1_2"/>
    <property type="match status" value="1"/>
</dbReference>
<organism evidence="3 4">
    <name type="scientific">Clostridium fallax</name>
    <dbReference type="NCBI Taxonomy" id="1533"/>
    <lineage>
        <taxon>Bacteria</taxon>
        <taxon>Bacillati</taxon>
        <taxon>Bacillota</taxon>
        <taxon>Clostridia</taxon>
        <taxon>Eubacteriales</taxon>
        <taxon>Clostridiaceae</taxon>
        <taxon>Clostridium</taxon>
    </lineage>
</organism>
<dbReference type="SUPFAM" id="SSF50249">
    <property type="entry name" value="Nucleic acid-binding proteins"/>
    <property type="match status" value="1"/>
</dbReference>
<dbReference type="OrthoDB" id="9801597at2"/>
<evidence type="ECO:0000313" key="3">
    <source>
        <dbReference type="EMBL" id="SHF10971.1"/>
    </source>
</evidence>
<name>A0A1M4YYU8_9CLOT</name>
<dbReference type="RefSeq" id="WP_072897529.1">
    <property type="nucleotide sequence ID" value="NZ_FQVM01000034.1"/>
</dbReference>
<gene>
    <name evidence="3" type="ORF">SAMN05443638_13410</name>
</gene>
<dbReference type="InterPro" id="IPR014464">
    <property type="entry name" value="CvfB_fam"/>
</dbReference>
<accession>A0A1M4YYU8</accession>
<dbReference type="Proteomes" id="UP000184035">
    <property type="component" value="Unassembled WGS sequence"/>
</dbReference>